<reference evidence="2 3" key="1">
    <citation type="submission" date="2019-10" db="EMBL/GenBank/DDBJ databases">
        <authorList>
            <person name="Palmer J.M."/>
        </authorList>
    </citation>
    <scope>NUCLEOTIDE SEQUENCE [LARGE SCALE GENOMIC DNA]</scope>
    <source>
        <strain evidence="2 3">TWF718</strain>
    </source>
</reference>
<name>A0AAN8MSI0_9PEZI</name>
<dbReference type="AlphaFoldDB" id="A0AAN8MSI0"/>
<sequence length="220" mass="24596">MIIATETEDISECPFLDELALSYRPTGYNEKRRAELRETEETEIGEASMPATGLDMSAGEEGYNSESDSDYSESVEEGDNGDDDGDGFDVDEENGGGYEDSEMEDPEEPLKRTAGRQLHILVNYPDAPGSWSFELADSEIVGLTIKETMEKAKGMVESNLATQASLRELGGVKNHFNYELEVRLLTWSHPMYHGCYDLLPSLRSAENEFGEHYRLCLCHI</sequence>
<keyword evidence="3" id="KW-1185">Reference proteome</keyword>
<gene>
    <name evidence="2" type="ORF">TWF718_008357</name>
</gene>
<dbReference type="EMBL" id="JAVHNR010000005">
    <property type="protein sequence ID" value="KAK6342979.1"/>
    <property type="molecule type" value="Genomic_DNA"/>
</dbReference>
<proteinExistence type="predicted"/>
<evidence type="ECO:0000313" key="3">
    <source>
        <dbReference type="Proteomes" id="UP001313282"/>
    </source>
</evidence>
<evidence type="ECO:0000256" key="1">
    <source>
        <dbReference type="SAM" id="MobiDB-lite"/>
    </source>
</evidence>
<protein>
    <submittedName>
        <fullName evidence="2">Uncharacterized protein</fullName>
    </submittedName>
</protein>
<feature type="compositionally biased region" description="Basic and acidic residues" evidence="1">
    <location>
        <begin position="29"/>
        <end position="39"/>
    </location>
</feature>
<evidence type="ECO:0000313" key="2">
    <source>
        <dbReference type="EMBL" id="KAK6342979.1"/>
    </source>
</evidence>
<feature type="compositionally biased region" description="Acidic residues" evidence="1">
    <location>
        <begin position="67"/>
        <end position="107"/>
    </location>
</feature>
<dbReference type="Proteomes" id="UP001313282">
    <property type="component" value="Unassembled WGS sequence"/>
</dbReference>
<comment type="caution">
    <text evidence="2">The sequence shown here is derived from an EMBL/GenBank/DDBJ whole genome shotgun (WGS) entry which is preliminary data.</text>
</comment>
<feature type="region of interest" description="Disordered" evidence="1">
    <location>
        <begin position="24"/>
        <end position="110"/>
    </location>
</feature>
<organism evidence="2 3">
    <name type="scientific">Orbilia javanica</name>
    <dbReference type="NCBI Taxonomy" id="47235"/>
    <lineage>
        <taxon>Eukaryota</taxon>
        <taxon>Fungi</taxon>
        <taxon>Dikarya</taxon>
        <taxon>Ascomycota</taxon>
        <taxon>Pezizomycotina</taxon>
        <taxon>Orbiliomycetes</taxon>
        <taxon>Orbiliales</taxon>
        <taxon>Orbiliaceae</taxon>
        <taxon>Orbilia</taxon>
    </lineage>
</organism>
<accession>A0AAN8MSI0</accession>